<dbReference type="CDD" id="cd14014">
    <property type="entry name" value="STKc_PknB_like"/>
    <property type="match status" value="1"/>
</dbReference>
<dbReference type="SMART" id="SM00028">
    <property type="entry name" value="TPR"/>
    <property type="match status" value="6"/>
</dbReference>
<reference evidence="7 8" key="1">
    <citation type="journal article" date="2014" name="Antonie Van Leeuwenhoek">
        <title>Hyphomonas beringensis sp. nov. and Hyphomonas chukchiensis sp. nov., isolated from surface seawater of the Bering Sea and Chukchi Sea.</title>
        <authorList>
            <person name="Li C."/>
            <person name="Lai Q."/>
            <person name="Li G."/>
            <person name="Dong C."/>
            <person name="Wang J."/>
            <person name="Liao Y."/>
            <person name="Shao Z."/>
        </authorList>
    </citation>
    <scope>NUCLEOTIDE SEQUENCE [LARGE SCALE GENOMIC DNA]</scope>
    <source>
        <strain evidence="7 8">MHS-2</strain>
    </source>
</reference>
<keyword evidence="3 7" id="KW-0418">Kinase</keyword>
<dbReference type="Pfam" id="PF00069">
    <property type="entry name" value="Pkinase"/>
    <property type="match status" value="1"/>
</dbReference>
<dbReference type="SMART" id="SM00220">
    <property type="entry name" value="S_TKc"/>
    <property type="match status" value="1"/>
</dbReference>
<keyword evidence="5" id="KW-0812">Transmembrane</keyword>
<evidence type="ECO:0000256" key="4">
    <source>
        <dbReference type="ARBA" id="ARBA00022840"/>
    </source>
</evidence>
<proteinExistence type="predicted"/>
<keyword evidence="8" id="KW-1185">Reference proteome</keyword>
<dbReference type="eggNOG" id="COG0515">
    <property type="taxonomic scope" value="Bacteria"/>
</dbReference>
<dbReference type="EMBL" id="ARYK01000001">
    <property type="protein sequence ID" value="KCZ94107.1"/>
    <property type="molecule type" value="Genomic_DNA"/>
</dbReference>
<keyword evidence="5" id="KW-1133">Transmembrane helix</keyword>
<dbReference type="Pfam" id="PF13424">
    <property type="entry name" value="TPR_12"/>
    <property type="match status" value="2"/>
</dbReference>
<evidence type="ECO:0000313" key="8">
    <source>
        <dbReference type="Proteomes" id="UP000025171"/>
    </source>
</evidence>
<dbReference type="GO" id="GO:0004674">
    <property type="term" value="F:protein serine/threonine kinase activity"/>
    <property type="evidence" value="ECO:0007669"/>
    <property type="project" value="UniProtKB-KW"/>
</dbReference>
<dbReference type="SUPFAM" id="SSF56112">
    <property type="entry name" value="Protein kinase-like (PK-like)"/>
    <property type="match status" value="1"/>
</dbReference>
<dbReference type="Gene3D" id="3.30.200.20">
    <property type="entry name" value="Phosphorylase Kinase, domain 1"/>
    <property type="match status" value="1"/>
</dbReference>
<keyword evidence="7" id="KW-0723">Serine/threonine-protein kinase</keyword>
<evidence type="ECO:0000259" key="6">
    <source>
        <dbReference type="PROSITE" id="PS50011"/>
    </source>
</evidence>
<keyword evidence="4" id="KW-0067">ATP-binding</keyword>
<dbReference type="AlphaFoldDB" id="A0A059FU42"/>
<dbReference type="PROSITE" id="PS00108">
    <property type="entry name" value="PROTEIN_KINASE_ST"/>
    <property type="match status" value="1"/>
</dbReference>
<keyword evidence="2" id="KW-0547">Nucleotide-binding</keyword>
<keyword evidence="1" id="KW-0808">Transferase</keyword>
<dbReference type="SUPFAM" id="SSF48452">
    <property type="entry name" value="TPR-like"/>
    <property type="match status" value="2"/>
</dbReference>
<dbReference type="STRING" id="1280950.HJO_01990"/>
<dbReference type="Gene3D" id="1.10.510.10">
    <property type="entry name" value="Transferase(Phosphotransferase) domain 1"/>
    <property type="match status" value="1"/>
</dbReference>
<evidence type="ECO:0000256" key="1">
    <source>
        <dbReference type="ARBA" id="ARBA00022679"/>
    </source>
</evidence>
<dbReference type="PATRIC" id="fig|1280950.3.peg.408"/>
<dbReference type="PANTHER" id="PTHR43289">
    <property type="entry name" value="MITOGEN-ACTIVATED PROTEIN KINASE KINASE KINASE 20-RELATED"/>
    <property type="match status" value="1"/>
</dbReference>
<dbReference type="InterPro" id="IPR011990">
    <property type="entry name" value="TPR-like_helical_dom_sf"/>
</dbReference>
<evidence type="ECO:0000256" key="5">
    <source>
        <dbReference type="SAM" id="Phobius"/>
    </source>
</evidence>
<dbReference type="InterPro" id="IPR019734">
    <property type="entry name" value="TPR_rpt"/>
</dbReference>
<dbReference type="PROSITE" id="PS50011">
    <property type="entry name" value="PROTEIN_KINASE_DOM"/>
    <property type="match status" value="1"/>
</dbReference>
<dbReference type="GO" id="GO:0005524">
    <property type="term" value="F:ATP binding"/>
    <property type="evidence" value="ECO:0007669"/>
    <property type="project" value="UniProtKB-KW"/>
</dbReference>
<organism evidence="7 8">
    <name type="scientific">Hyphomonas johnsonii MHS-2</name>
    <dbReference type="NCBI Taxonomy" id="1280950"/>
    <lineage>
        <taxon>Bacteria</taxon>
        <taxon>Pseudomonadati</taxon>
        <taxon>Pseudomonadota</taxon>
        <taxon>Alphaproteobacteria</taxon>
        <taxon>Hyphomonadales</taxon>
        <taxon>Hyphomonadaceae</taxon>
        <taxon>Hyphomonas</taxon>
    </lineage>
</organism>
<evidence type="ECO:0000256" key="3">
    <source>
        <dbReference type="ARBA" id="ARBA00022777"/>
    </source>
</evidence>
<protein>
    <submittedName>
        <fullName evidence="7">Serine/threonine protein kinase</fullName>
    </submittedName>
</protein>
<sequence length="830" mass="89629">MDTADKSQWNRLDDVFSAALELPEDAREEWLQHELASTPDVLRRATQLLKRERDSRSRFEGLHTLRAAMLDEVSTDIEGFSEDPRIGARYGPWRILRRLAVGGLSVVYEANRDDGRYEQTVALKVMRGGVQNGEAIRHFLRERRILSTLDHPGIVRILDGGETATGAPWLAMDMAPGRPITAYCREAGLDLHSRLALVADVADATQSAHSKLIVHRDIKPDNIIVSDDGRARLLDFGVSSLAGSLGDPDGTTAMTPDYASPEQLRLEQVTTASDIYQLGRVLSELCTGLALPAGTQAVIRKAMAQAPEDRYPSAASFANDIRAVLGGRAPAARPDTRTEAAYRFVRHNRAASGLAALLILGAVGWGVMLSAHGRALESERANAIAEADRADRGKSVLLDLFRRIDPLELDGVKSNVGDAASILEPTLDDVRERLTDDPELQAELIGWVARSKERSDNLKEARELADEAVSLLKASGASRSSQYAAALAYRARLDIQLGEDDQSADQIEEALSIARAAPQGDLSALDTFLTAAWSHPGEWVKQRVLFEEALPRALAAGSTNGEIEARSGLGRAFGELGRLSEAEEQIRASIALTESTYGPDHPRLALPLSDLGRILGDLGDHDAAIGTQRRALALSTRAFGPLNSSTLSHQNNLANALSSAKSYDEAITLYETILASRISLSGEGDLEVGDVHQNLAVTQVQAGLPQDALASLMKAEAIFDDKLPAGHPRRAYPALTRSAILLDLHRYTEAERNARYAFDALSQSLPPGHFATEVARCRVGLARLGLGDRAGARAYLDAALRALETQTAAPSNYVAPCKSAGRELGLDVQP</sequence>
<evidence type="ECO:0000256" key="2">
    <source>
        <dbReference type="ARBA" id="ARBA00022741"/>
    </source>
</evidence>
<dbReference type="OrthoDB" id="9801841at2"/>
<comment type="caution">
    <text evidence="7">The sequence shown here is derived from an EMBL/GenBank/DDBJ whole genome shotgun (WGS) entry which is preliminary data.</text>
</comment>
<dbReference type="RefSeq" id="WP_035613022.1">
    <property type="nucleotide sequence ID" value="NZ_ARYK01000001.1"/>
</dbReference>
<dbReference type="InterPro" id="IPR011009">
    <property type="entry name" value="Kinase-like_dom_sf"/>
</dbReference>
<dbReference type="eggNOG" id="COG0457">
    <property type="taxonomic scope" value="Bacteria"/>
</dbReference>
<dbReference type="Gene3D" id="1.25.40.10">
    <property type="entry name" value="Tetratricopeptide repeat domain"/>
    <property type="match status" value="2"/>
</dbReference>
<dbReference type="Proteomes" id="UP000025171">
    <property type="component" value="Unassembled WGS sequence"/>
</dbReference>
<dbReference type="InterPro" id="IPR008271">
    <property type="entry name" value="Ser/Thr_kinase_AS"/>
</dbReference>
<evidence type="ECO:0000313" key="7">
    <source>
        <dbReference type="EMBL" id="KCZ94107.1"/>
    </source>
</evidence>
<gene>
    <name evidence="7" type="ORF">HJO_01990</name>
</gene>
<keyword evidence="5" id="KW-0472">Membrane</keyword>
<accession>A0A059FU42</accession>
<dbReference type="PANTHER" id="PTHR43289:SF34">
    <property type="entry name" value="SERINE_THREONINE-PROTEIN KINASE YBDM-RELATED"/>
    <property type="match status" value="1"/>
</dbReference>
<dbReference type="InterPro" id="IPR000719">
    <property type="entry name" value="Prot_kinase_dom"/>
</dbReference>
<name>A0A059FU42_9PROT</name>
<feature type="domain" description="Protein kinase" evidence="6">
    <location>
        <begin position="93"/>
        <end position="345"/>
    </location>
</feature>
<feature type="transmembrane region" description="Helical" evidence="5">
    <location>
        <begin position="350"/>
        <end position="371"/>
    </location>
</feature>